<feature type="active site" evidence="7">
    <location>
        <position position="404"/>
    </location>
</feature>
<feature type="region of interest" description="Disordered" evidence="8">
    <location>
        <begin position="1"/>
        <end position="77"/>
    </location>
</feature>
<evidence type="ECO:0000256" key="8">
    <source>
        <dbReference type="SAM" id="MobiDB-lite"/>
    </source>
</evidence>
<evidence type="ECO:0000256" key="4">
    <source>
        <dbReference type="ARBA" id="ARBA00022679"/>
    </source>
</evidence>
<dbReference type="EMBL" id="BSFM01000015">
    <property type="protein sequence ID" value="GLK85421.1"/>
    <property type="molecule type" value="Genomic_DNA"/>
</dbReference>
<dbReference type="Gene3D" id="1.10.1740.110">
    <property type="match status" value="1"/>
</dbReference>
<keyword evidence="5 7" id="KW-0486">Methionine biosynthesis</keyword>
<comment type="subunit">
    <text evidence="1 7">Homodimer.</text>
</comment>
<dbReference type="HAMAP" id="MF_00296">
    <property type="entry name" value="MetX_acyltransf"/>
    <property type="match status" value="1"/>
</dbReference>
<keyword evidence="6 7" id="KW-0012">Acyltransferase</keyword>
<feature type="domain" description="AB hydrolase-1" evidence="9">
    <location>
        <begin position="133"/>
        <end position="442"/>
    </location>
</feature>
<keyword evidence="11" id="KW-1185">Reference proteome</keyword>
<comment type="similarity">
    <text evidence="7">Belongs to the AB hydrolase superfamily. MetX family.</text>
</comment>
<feature type="compositionally biased region" description="Low complexity" evidence="8">
    <location>
        <begin position="23"/>
        <end position="61"/>
    </location>
</feature>
<keyword evidence="3 7" id="KW-0028">Amino-acid biosynthesis</keyword>
<proteinExistence type="inferred from homology"/>
<comment type="function">
    <text evidence="7">Transfers an acetyl group from acetyl-CoA to L-homoserine, forming acetyl-L-homoserine.</text>
</comment>
<dbReference type="RefSeq" id="WP_246546321.1">
    <property type="nucleotide sequence ID" value="NZ_BSFM01000015.1"/>
</dbReference>
<dbReference type="EC" id="2.3.1.31" evidence="7"/>
<dbReference type="SUPFAM" id="SSF53474">
    <property type="entry name" value="alpha/beta-Hydrolases"/>
    <property type="match status" value="1"/>
</dbReference>
<keyword evidence="4 7" id="KW-0808">Transferase</keyword>
<dbReference type="Pfam" id="PF00561">
    <property type="entry name" value="Abhydrolase_1"/>
    <property type="match status" value="1"/>
</dbReference>
<evidence type="ECO:0000256" key="2">
    <source>
        <dbReference type="ARBA" id="ARBA00022490"/>
    </source>
</evidence>
<evidence type="ECO:0000259" key="9">
    <source>
        <dbReference type="Pfam" id="PF00561"/>
    </source>
</evidence>
<dbReference type="InterPro" id="IPR008220">
    <property type="entry name" value="HAT_MetX-like"/>
</dbReference>
<comment type="catalytic activity">
    <reaction evidence="7">
        <text>L-homoserine + acetyl-CoA = O-acetyl-L-homoserine + CoA</text>
        <dbReference type="Rhea" id="RHEA:13701"/>
        <dbReference type="ChEBI" id="CHEBI:57287"/>
        <dbReference type="ChEBI" id="CHEBI:57288"/>
        <dbReference type="ChEBI" id="CHEBI:57476"/>
        <dbReference type="ChEBI" id="CHEBI:57716"/>
        <dbReference type="EC" id="2.3.1.31"/>
    </reaction>
</comment>
<dbReference type="GO" id="GO:0004414">
    <property type="term" value="F:homoserine O-acetyltransferase activity"/>
    <property type="evidence" value="ECO:0007669"/>
    <property type="project" value="UniProtKB-UniRule"/>
</dbReference>
<evidence type="ECO:0000256" key="7">
    <source>
        <dbReference type="HAMAP-Rule" id="MF_00296"/>
    </source>
</evidence>
<gene>
    <name evidence="10" type="primary">metX</name>
    <name evidence="7" type="synonym">metXA</name>
    <name evidence="10" type="ORF">GCM10017653_34910</name>
</gene>
<dbReference type="GO" id="GO:0009086">
    <property type="term" value="P:methionine biosynthetic process"/>
    <property type="evidence" value="ECO:0007669"/>
    <property type="project" value="UniProtKB-UniRule"/>
</dbReference>
<dbReference type="Gene3D" id="3.40.50.1820">
    <property type="entry name" value="alpha/beta hydrolase"/>
    <property type="match status" value="1"/>
</dbReference>
<name>A0A9W6NCD0_9HYPH</name>
<dbReference type="NCBIfam" id="TIGR01392">
    <property type="entry name" value="homoserO_Ac_trn"/>
    <property type="match status" value="1"/>
</dbReference>
<reference evidence="10" key="2">
    <citation type="submission" date="2023-01" db="EMBL/GenBank/DDBJ databases">
        <authorList>
            <person name="Sun Q."/>
            <person name="Evtushenko L."/>
        </authorList>
    </citation>
    <scope>NUCLEOTIDE SEQUENCE</scope>
    <source>
        <strain evidence="10">VKM B-2789</strain>
    </source>
</reference>
<dbReference type="GO" id="GO:0005737">
    <property type="term" value="C:cytoplasm"/>
    <property type="evidence" value="ECO:0007669"/>
    <property type="project" value="UniProtKB-SubCell"/>
</dbReference>
<accession>A0A9W6NCD0</accession>
<feature type="binding site" evidence="7">
    <location>
        <position position="438"/>
    </location>
    <ligand>
        <name>substrate</name>
    </ligand>
</feature>
<dbReference type="Proteomes" id="UP001143330">
    <property type="component" value="Unassembled WGS sequence"/>
</dbReference>
<evidence type="ECO:0000313" key="11">
    <source>
        <dbReference type="Proteomes" id="UP001143330"/>
    </source>
</evidence>
<dbReference type="PANTHER" id="PTHR32268">
    <property type="entry name" value="HOMOSERINE O-ACETYLTRANSFERASE"/>
    <property type="match status" value="1"/>
</dbReference>
<evidence type="ECO:0000256" key="1">
    <source>
        <dbReference type="ARBA" id="ARBA00011738"/>
    </source>
</evidence>
<evidence type="ECO:0000256" key="3">
    <source>
        <dbReference type="ARBA" id="ARBA00022605"/>
    </source>
</evidence>
<dbReference type="GO" id="GO:0009092">
    <property type="term" value="P:homoserine metabolic process"/>
    <property type="evidence" value="ECO:0007669"/>
    <property type="project" value="TreeGrafter"/>
</dbReference>
<dbReference type="AlphaFoldDB" id="A0A9W6NCD0"/>
<dbReference type="InterPro" id="IPR029058">
    <property type="entry name" value="AB_hydrolase_fold"/>
</dbReference>
<feature type="binding site" evidence="7">
    <location>
        <position position="308"/>
    </location>
    <ligand>
        <name>substrate</name>
    </ligand>
</feature>
<evidence type="ECO:0000313" key="10">
    <source>
        <dbReference type="EMBL" id="GLK85421.1"/>
    </source>
</evidence>
<dbReference type="NCBIfam" id="NF001209">
    <property type="entry name" value="PRK00175.1"/>
    <property type="match status" value="1"/>
</dbReference>
<dbReference type="FunFam" id="1.10.1740.110:FF:000001">
    <property type="entry name" value="Homoserine O-acetyltransferase"/>
    <property type="match status" value="1"/>
</dbReference>
<feature type="active site" description="Nucleophile" evidence="7">
    <location>
        <position position="238"/>
    </location>
</feature>
<comment type="subcellular location">
    <subcellularLocation>
        <location evidence="7">Cytoplasm</location>
    </subcellularLocation>
</comment>
<feature type="active site" evidence="7">
    <location>
        <position position="437"/>
    </location>
</feature>
<comment type="caution">
    <text evidence="7">Lacks conserved residue(s) required for the propagation of feature annotation.</text>
</comment>
<sequence length="465" mass="49759">MPDSDNVHVLRPAARPTTGEATSPAQGSQAQGPQTQGSQTQGSQTLGPQPQGQQPTSPASGKATGEPVAGAETRPVGPSRTYEALARAQADFPQSELVHFGADKPLTLDAGVTLSPFQIAYQTYGKLNADKSNAILICHALSGDQHAANVHPVTGKTGWWETLIGPGKPIDTNRFFVIASNVLGGCLGTTGPSSINPKTGFPYGLDLPVVTIRDMVRAQAMLIDHLGIDRLLAVVGGSMGGMQVLQWAVSYPERVFAAMPMAAAARHSAQNIAFHEVGRQAVMADPDWRGGRYLLEGTSPRSGLAVARMAAHITYMSDSSLHRKFGRRLQDRDGRTFSFDADFQVESYLRHQGEAFVDRFDANSYLYVTRAMDYFDLAADYGGVLANAFKDTRTRFCLVSFTSDWLFPTADSRAVVHALNAAGASVSFAEIESDKGHDAFLLDEPELTAITRGFLDSAARAVGVA</sequence>
<reference evidence="10" key="1">
    <citation type="journal article" date="2014" name="Int. J. Syst. Evol. Microbiol.">
        <title>Complete genome sequence of Corynebacterium casei LMG S-19264T (=DSM 44701T), isolated from a smear-ripened cheese.</title>
        <authorList>
            <consortium name="US DOE Joint Genome Institute (JGI-PGF)"/>
            <person name="Walter F."/>
            <person name="Albersmeier A."/>
            <person name="Kalinowski J."/>
            <person name="Ruckert C."/>
        </authorList>
    </citation>
    <scope>NUCLEOTIDE SEQUENCE</scope>
    <source>
        <strain evidence="10">VKM B-2789</strain>
    </source>
</reference>
<protein>
    <recommendedName>
        <fullName evidence="7">Homoserine O-acetyltransferase</fullName>
        <shortName evidence="7">HAT</shortName>
        <ecNumber evidence="7">2.3.1.31</ecNumber>
    </recommendedName>
    <alternativeName>
        <fullName evidence="7">Homoserine transacetylase</fullName>
        <shortName evidence="7">HTA</shortName>
    </alternativeName>
</protein>
<dbReference type="InterPro" id="IPR000073">
    <property type="entry name" value="AB_hydrolase_1"/>
</dbReference>
<dbReference type="PANTHER" id="PTHR32268:SF11">
    <property type="entry name" value="HOMOSERINE O-ACETYLTRANSFERASE"/>
    <property type="match status" value="1"/>
</dbReference>
<comment type="caution">
    <text evidence="10">The sequence shown here is derived from an EMBL/GenBank/DDBJ whole genome shotgun (WGS) entry which is preliminary data.</text>
</comment>
<comment type="pathway">
    <text evidence="7">Amino-acid biosynthesis; L-methionine biosynthesis via de novo pathway; O-acetyl-L-homoserine from L-homoserine: step 1/1.</text>
</comment>
<organism evidence="10 11">
    <name type="scientific">Ancylobacter defluvii</name>
    <dbReference type="NCBI Taxonomy" id="1282440"/>
    <lineage>
        <taxon>Bacteria</taxon>
        <taxon>Pseudomonadati</taxon>
        <taxon>Pseudomonadota</taxon>
        <taxon>Alphaproteobacteria</taxon>
        <taxon>Hyphomicrobiales</taxon>
        <taxon>Xanthobacteraceae</taxon>
        <taxon>Ancylobacter</taxon>
    </lineage>
</organism>
<evidence type="ECO:0000256" key="5">
    <source>
        <dbReference type="ARBA" id="ARBA00023167"/>
    </source>
</evidence>
<evidence type="ECO:0000256" key="6">
    <source>
        <dbReference type="ARBA" id="ARBA00023315"/>
    </source>
</evidence>
<keyword evidence="2 7" id="KW-0963">Cytoplasm</keyword>